<protein>
    <submittedName>
        <fullName evidence="4">IS21 family transposase</fullName>
    </submittedName>
</protein>
<reference evidence="4 5" key="1">
    <citation type="submission" date="2020-04" db="EMBL/GenBank/DDBJ databases">
        <authorList>
            <person name="Klaysubun C."/>
            <person name="Duangmal K."/>
            <person name="Lipun K."/>
        </authorList>
    </citation>
    <scope>NUCLEOTIDE SEQUENCE [LARGE SCALE GENOMIC DNA]</scope>
    <source>
        <strain evidence="4 5">DSM 45300</strain>
    </source>
</reference>
<dbReference type="EMBL" id="JAAXKZ010000081">
    <property type="protein sequence ID" value="NMH93780.1"/>
    <property type="molecule type" value="Genomic_DNA"/>
</dbReference>
<dbReference type="Gene3D" id="3.30.420.10">
    <property type="entry name" value="Ribonuclease H-like superfamily/Ribonuclease H"/>
    <property type="match status" value="1"/>
</dbReference>
<evidence type="ECO:0000256" key="1">
    <source>
        <dbReference type="ARBA" id="ARBA00009277"/>
    </source>
</evidence>
<dbReference type="NCBIfam" id="NF033546">
    <property type="entry name" value="transpos_IS21"/>
    <property type="match status" value="1"/>
</dbReference>
<dbReference type="Proteomes" id="UP000586918">
    <property type="component" value="Unassembled WGS sequence"/>
</dbReference>
<dbReference type="SUPFAM" id="SSF53098">
    <property type="entry name" value="Ribonuclease H-like"/>
    <property type="match status" value="1"/>
</dbReference>
<dbReference type="InterPro" id="IPR001584">
    <property type="entry name" value="Integrase_cat-core"/>
</dbReference>
<dbReference type="PANTHER" id="PTHR35004">
    <property type="entry name" value="TRANSPOSASE RV3428C-RELATED"/>
    <property type="match status" value="1"/>
</dbReference>
<dbReference type="PANTHER" id="PTHR35004:SF7">
    <property type="entry name" value="INTEGRASE PROTEIN"/>
    <property type="match status" value="1"/>
</dbReference>
<dbReference type="AlphaFoldDB" id="A0A848DLY0"/>
<gene>
    <name evidence="4" type="ORF">HF519_19810</name>
</gene>
<organism evidence="4 5">
    <name type="scientific">Pseudonocardia bannensis</name>
    <dbReference type="NCBI Taxonomy" id="630973"/>
    <lineage>
        <taxon>Bacteria</taxon>
        <taxon>Bacillati</taxon>
        <taxon>Actinomycetota</taxon>
        <taxon>Actinomycetes</taxon>
        <taxon>Pseudonocardiales</taxon>
        <taxon>Pseudonocardiaceae</taxon>
        <taxon>Pseudonocardia</taxon>
    </lineage>
</organism>
<dbReference type="InterPro" id="IPR012337">
    <property type="entry name" value="RNaseH-like_sf"/>
</dbReference>
<evidence type="ECO:0000313" key="5">
    <source>
        <dbReference type="Proteomes" id="UP000586918"/>
    </source>
</evidence>
<dbReference type="InterPro" id="IPR054353">
    <property type="entry name" value="IstA-like_C"/>
</dbReference>
<evidence type="ECO:0000313" key="4">
    <source>
        <dbReference type="EMBL" id="NMH93780.1"/>
    </source>
</evidence>
<dbReference type="Pfam" id="PF22483">
    <property type="entry name" value="Mu-transpos_C_2"/>
    <property type="match status" value="1"/>
</dbReference>
<dbReference type="GO" id="GO:0003676">
    <property type="term" value="F:nucleic acid binding"/>
    <property type="evidence" value="ECO:0007669"/>
    <property type="project" value="InterPro"/>
</dbReference>
<feature type="compositionally biased region" description="Low complexity" evidence="2">
    <location>
        <begin position="406"/>
        <end position="416"/>
    </location>
</feature>
<proteinExistence type="inferred from homology"/>
<feature type="domain" description="Integrase catalytic" evidence="3">
    <location>
        <begin position="120"/>
        <end position="294"/>
    </location>
</feature>
<dbReference type="RefSeq" id="WP_169414476.1">
    <property type="nucleotide sequence ID" value="NZ_JAAXKZ010000081.1"/>
</dbReference>
<name>A0A848DLY0_9PSEU</name>
<dbReference type="GO" id="GO:0015074">
    <property type="term" value="P:DNA integration"/>
    <property type="evidence" value="ECO:0007669"/>
    <property type="project" value="InterPro"/>
</dbReference>
<accession>A0A848DLY0</accession>
<evidence type="ECO:0000259" key="3">
    <source>
        <dbReference type="PROSITE" id="PS50994"/>
    </source>
</evidence>
<dbReference type="PROSITE" id="PS50994">
    <property type="entry name" value="INTEGRASE"/>
    <property type="match status" value="1"/>
</dbReference>
<comment type="caution">
    <text evidence="4">The sequence shown here is derived from an EMBL/GenBank/DDBJ whole genome shotgun (WGS) entry which is preliminary data.</text>
</comment>
<comment type="similarity">
    <text evidence="1">Belongs to the transposase IS21/IS408/IS1162 family.</text>
</comment>
<dbReference type="InterPro" id="IPR036397">
    <property type="entry name" value="RNaseH_sf"/>
</dbReference>
<keyword evidence="5" id="KW-1185">Reference proteome</keyword>
<evidence type="ECO:0000256" key="2">
    <source>
        <dbReference type="SAM" id="MobiDB-lite"/>
    </source>
</evidence>
<feature type="region of interest" description="Disordered" evidence="2">
    <location>
        <begin position="391"/>
        <end position="437"/>
    </location>
</feature>
<sequence>MLTREDDVDAHALHRRGWTISAIARHLGHDRKTIRAYLNGDRVAGRRRRTEPDPFEPFAVYCRERLAEDPHLWATTLFDELLELGYQRSYPTFTRQLRARGLRPACESCRPAKGRPVSVIEHPPGVETQFDWLELPDPPTHWGWGAKAFLLVGALAHSGRWRGVLAESTDQPHLIDALHRITAALGGLTHTWRFDRMATVCHPASGVVTASFAAVAKHYGVSVAICPPRRGNRKGVVEKANHTAAQRWWRTLADETSTEAAQASLDRWCALRGDTRLRPTGDGKATVVTLAATEPLAGLPAPFPAVLHVDRTVSAQALVSFRGNHYSVPPEFARAQVQVTLRLGATSIDISTAARTVIARHRLAPAGAGATVRDTGHVLALERAALAAFTDAPPHRRKQRIPPGPAARAAAATLRAHPGEPAPDPTPSTTDTTTGTGSNEVVVDLARYAAAAQGRNTLR</sequence>
<feature type="compositionally biased region" description="Low complexity" evidence="2">
    <location>
        <begin position="427"/>
        <end position="437"/>
    </location>
</feature>
<dbReference type="Gene3D" id="1.10.10.60">
    <property type="entry name" value="Homeodomain-like"/>
    <property type="match status" value="1"/>
</dbReference>